<accession>A0ABV8VV75</accession>
<gene>
    <name evidence="2" type="ORF">ACFOZ1_02635</name>
</gene>
<keyword evidence="1" id="KW-0812">Transmembrane</keyword>
<keyword evidence="3" id="KW-1185">Reference proteome</keyword>
<evidence type="ECO:0008006" key="4">
    <source>
        <dbReference type="Google" id="ProtNLM"/>
    </source>
</evidence>
<comment type="caution">
    <text evidence="2">The sequence shown here is derived from an EMBL/GenBank/DDBJ whole genome shotgun (WGS) entry which is preliminary data.</text>
</comment>
<reference evidence="3" key="1">
    <citation type="journal article" date="2019" name="Int. J. Syst. Evol. Microbiol.">
        <title>The Global Catalogue of Microorganisms (GCM) 10K type strain sequencing project: providing services to taxonomists for standard genome sequencing and annotation.</title>
        <authorList>
            <consortium name="The Broad Institute Genomics Platform"/>
            <consortium name="The Broad Institute Genome Sequencing Center for Infectious Disease"/>
            <person name="Wu L."/>
            <person name="Ma J."/>
        </authorList>
    </citation>
    <scope>NUCLEOTIDE SEQUENCE [LARGE SCALE GENOMIC DNA]</scope>
    <source>
        <strain evidence="3">KACC 14058</strain>
    </source>
</reference>
<dbReference type="RefSeq" id="WP_390195543.1">
    <property type="nucleotide sequence ID" value="NZ_JBHSDV010000001.1"/>
</dbReference>
<sequence length="63" mass="7407">MKKNNHIYQTIECYITILIISTVFFGIIFLAGHFSGANEIFNQLPEFSWDMFNTWSEIKNKSN</sequence>
<dbReference type="Proteomes" id="UP001595880">
    <property type="component" value="Unassembled WGS sequence"/>
</dbReference>
<dbReference type="EMBL" id="JBHSDV010000001">
    <property type="protein sequence ID" value="MFC4386698.1"/>
    <property type="molecule type" value="Genomic_DNA"/>
</dbReference>
<evidence type="ECO:0000313" key="3">
    <source>
        <dbReference type="Proteomes" id="UP001595880"/>
    </source>
</evidence>
<name>A0ABV8VV75_9BACI</name>
<evidence type="ECO:0000313" key="2">
    <source>
        <dbReference type="EMBL" id="MFC4386698.1"/>
    </source>
</evidence>
<keyword evidence="1" id="KW-1133">Transmembrane helix</keyword>
<evidence type="ECO:0000256" key="1">
    <source>
        <dbReference type="SAM" id="Phobius"/>
    </source>
</evidence>
<protein>
    <recommendedName>
        <fullName evidence="4">DNA-directed RNA polymerase subunit beta</fullName>
    </recommendedName>
</protein>
<proteinExistence type="predicted"/>
<organism evidence="2 3">
    <name type="scientific">Gracilibacillus marinus</name>
    <dbReference type="NCBI Taxonomy" id="630535"/>
    <lineage>
        <taxon>Bacteria</taxon>
        <taxon>Bacillati</taxon>
        <taxon>Bacillota</taxon>
        <taxon>Bacilli</taxon>
        <taxon>Bacillales</taxon>
        <taxon>Bacillaceae</taxon>
        <taxon>Gracilibacillus</taxon>
    </lineage>
</organism>
<feature type="transmembrane region" description="Helical" evidence="1">
    <location>
        <begin position="12"/>
        <end position="34"/>
    </location>
</feature>
<keyword evidence="1" id="KW-0472">Membrane</keyword>